<dbReference type="VEuPathDB" id="FungiDB:TEQG_05218"/>
<dbReference type="HOGENOM" id="CLU_2308050_0_0_1"/>
<protein>
    <submittedName>
        <fullName evidence="1">Uncharacterized protein</fullName>
    </submittedName>
</protein>
<sequence>MELDVIIKYIRRQQEAGGEEAKGVLFIPFDMPASSWLAMHGWTLGLCLNPRASLAGSLLDLALPAVKGRRHPGGHDGGGVKKIWKMAKVGEVGEVRSLAV</sequence>
<dbReference type="AlphaFoldDB" id="F2PW37"/>
<name>F2PW37_TRIEC</name>
<dbReference type="Proteomes" id="UP000009169">
    <property type="component" value="Unassembled WGS sequence"/>
</dbReference>
<keyword evidence="2" id="KW-1185">Reference proteome</keyword>
<evidence type="ECO:0000313" key="1">
    <source>
        <dbReference type="EMBL" id="EGE06105.1"/>
    </source>
</evidence>
<gene>
    <name evidence="1" type="ORF">TEQG_05218</name>
</gene>
<dbReference type="EMBL" id="DS995744">
    <property type="protein sequence ID" value="EGE06105.1"/>
    <property type="molecule type" value="Genomic_DNA"/>
</dbReference>
<evidence type="ECO:0000313" key="2">
    <source>
        <dbReference type="Proteomes" id="UP000009169"/>
    </source>
</evidence>
<proteinExistence type="predicted"/>
<organism evidence="1 2">
    <name type="scientific">Trichophyton equinum (strain ATCC MYA-4606 / CBS 127.97)</name>
    <name type="common">Horse ringworm fungus</name>
    <dbReference type="NCBI Taxonomy" id="559882"/>
    <lineage>
        <taxon>Eukaryota</taxon>
        <taxon>Fungi</taxon>
        <taxon>Dikarya</taxon>
        <taxon>Ascomycota</taxon>
        <taxon>Pezizomycotina</taxon>
        <taxon>Eurotiomycetes</taxon>
        <taxon>Eurotiomycetidae</taxon>
        <taxon>Onygenales</taxon>
        <taxon>Arthrodermataceae</taxon>
        <taxon>Trichophyton</taxon>
    </lineage>
</organism>
<accession>F2PW37</accession>
<reference evidence="2" key="1">
    <citation type="journal article" date="2012" name="MBio">
        <title>Comparative genome analysis of Trichophyton rubrum and related dermatophytes reveals candidate genes involved in infection.</title>
        <authorList>
            <person name="Martinez D.A."/>
            <person name="Oliver B.G."/>
            <person name="Graeser Y."/>
            <person name="Goldberg J.M."/>
            <person name="Li W."/>
            <person name="Martinez-Rossi N.M."/>
            <person name="Monod M."/>
            <person name="Shelest E."/>
            <person name="Barton R.C."/>
            <person name="Birch E."/>
            <person name="Brakhage A.A."/>
            <person name="Chen Z."/>
            <person name="Gurr S.J."/>
            <person name="Heiman D."/>
            <person name="Heitman J."/>
            <person name="Kosti I."/>
            <person name="Rossi A."/>
            <person name="Saif S."/>
            <person name="Samalova M."/>
            <person name="Saunders C.W."/>
            <person name="Shea T."/>
            <person name="Summerbell R.C."/>
            <person name="Xu J."/>
            <person name="Young S."/>
            <person name="Zeng Q."/>
            <person name="Birren B.W."/>
            <person name="Cuomo C.A."/>
            <person name="White T.C."/>
        </authorList>
    </citation>
    <scope>NUCLEOTIDE SEQUENCE [LARGE SCALE GENOMIC DNA]</scope>
    <source>
        <strain evidence="2">ATCC MYA-4606 / CBS 127.97</strain>
    </source>
</reference>